<keyword evidence="7" id="KW-0406">Ion transport</keyword>
<evidence type="ECO:0000256" key="4">
    <source>
        <dbReference type="ARBA" id="ARBA00022692"/>
    </source>
</evidence>
<comment type="similarity">
    <text evidence="9">Belongs to the monovalent cation:proton antiporter 2 (CPA2) transporter (TC 2.A.37) family. CHX (TC 2.A.37.4) subfamily.</text>
</comment>
<keyword evidence="2" id="KW-0813">Transport</keyword>
<dbReference type="GO" id="GO:1902600">
    <property type="term" value="P:proton transmembrane transport"/>
    <property type="evidence" value="ECO:0007669"/>
    <property type="project" value="InterPro"/>
</dbReference>
<reference evidence="13" key="3">
    <citation type="journal article" date="2008" name="Mol. Plant Microbe Interact.">
        <title>Plant receptor-like serine threonine kinases: roles in signaling and plant defense.</title>
        <authorList>
            <person name="Afzal A.J."/>
            <person name="Wood A.J."/>
            <person name="Lightfoot D.A."/>
        </authorList>
    </citation>
    <scope>NUCLEOTIDE SEQUENCE</scope>
    <source>
        <tissue evidence="13">Leaves</tissue>
    </source>
</reference>
<dbReference type="PANTHER" id="PTHR32468">
    <property type="entry name" value="CATION/H + ANTIPORTER"/>
    <property type="match status" value="1"/>
</dbReference>
<feature type="domain" description="Cation/H+ exchanger transmembrane" evidence="11">
    <location>
        <begin position="53"/>
        <end position="368"/>
    </location>
</feature>
<dbReference type="PANTHER" id="PTHR32468:SF108">
    <property type="entry name" value="CATION_H(+) ANTIPORTER 15-LIKE"/>
    <property type="match status" value="1"/>
</dbReference>
<accession>G8HKS2</accession>
<evidence type="ECO:0000259" key="11">
    <source>
        <dbReference type="Pfam" id="PF00999"/>
    </source>
</evidence>
<protein>
    <submittedName>
        <fullName evidence="13">Putative K+/H+-antiporter</fullName>
    </submittedName>
</protein>
<evidence type="ECO:0000256" key="7">
    <source>
        <dbReference type="ARBA" id="ARBA00023065"/>
    </source>
</evidence>
<feature type="transmembrane region" description="Helical" evidence="10">
    <location>
        <begin position="322"/>
        <end position="339"/>
    </location>
</feature>
<dbReference type="Pfam" id="PF00999">
    <property type="entry name" value="Na_H_Exchanger"/>
    <property type="match status" value="1"/>
</dbReference>
<dbReference type="InterPro" id="IPR057290">
    <property type="entry name" value="CHX17_C"/>
</dbReference>
<comment type="subcellular location">
    <subcellularLocation>
        <location evidence="1">Membrane</location>
        <topology evidence="1">Multi-pass membrane protein</topology>
    </subcellularLocation>
</comment>
<keyword evidence="8 10" id="KW-0472">Membrane</keyword>
<dbReference type="InterPro" id="IPR006153">
    <property type="entry name" value="Cation/H_exchanger_TM"/>
</dbReference>
<dbReference type="EMBL" id="JN597009">
    <property type="protein sequence ID" value="AET79250.1"/>
    <property type="molecule type" value="Genomic_DNA"/>
</dbReference>
<feature type="transmembrane region" description="Helical" evidence="10">
    <location>
        <begin position="231"/>
        <end position="252"/>
    </location>
</feature>
<name>G8HKS2_SOYBN</name>
<sequence>MSESSITTVFNDARTGQMIVCLKNDRTVGSLGVWMGDNPFDFVVPVTLFQIILVSLLSKALHYVLRPINTPKFICCVIAGILLGPTFLGRHEEILGALFPVRQSLFLNTLSKIGTTYCVFLTCLKMDVVTTLKSAKRCWRFGVFPFLASFLVTVTLFSLYSPNGNANQNQMSIYHFPNIFTLSSFAVVSETLMELNLVATELGQIALSSAMISEILQWTTMELLFNSKFSMRFLIVLLIGATGFAVLLLLIIRPLVNIVLERTPPGKPIKEAYVVLLLLGPLVMAAISDTFGIYFVMGPFLYGLVLPNGPPLATTIIERSELIVYEFFMPFFFLLIGTRTDLTLIHEHWEVVLVVLAILFVGCLVKVIDTEVFSVAVMSVVVMTSICIPLIKSLYRHRRVCKTQTIQEGSVKTIQNITENTPFNIVSCVHTDEHVHNMIALIEACNPTTQSPLYVYVVHLIELVGKSTPILLPMNKNKRKSLSVNYPNTNHILRAFENYSNNSSGPVTVLSYVNVAPYRSMHEAVCNLAEDNSVHLLIIPFHQNDQTLGSHLASTIRNLNTNFLANAKGTLGILVDRYSVLSGSSSKLSFDVGIFFIGGKDDREALALGIRMLERPNTRVTLFRFVLPTNEDSRFNGLVENEDENLESTLDESLIDEFIAKNDISSDSVNVVYHEAVVEDCIQVLKAIRGMEKDYDLVMVGKRHSMGNFVEEEMSNFMDNADQLGILGDMLASNEFCNGKVPVLVMQCGDEKRVKQLEKVCHI</sequence>
<keyword evidence="3" id="KW-0633">Potassium transport</keyword>
<dbReference type="Gene3D" id="1.20.1530.20">
    <property type="match status" value="1"/>
</dbReference>
<feature type="domain" description="Cation/H(+) antiporter C-terminal" evidence="12">
    <location>
        <begin position="590"/>
        <end position="747"/>
    </location>
</feature>
<feature type="transmembrane region" description="Helical" evidence="10">
    <location>
        <begin position="374"/>
        <end position="395"/>
    </location>
</feature>
<dbReference type="GO" id="GO:0015297">
    <property type="term" value="F:antiporter activity"/>
    <property type="evidence" value="ECO:0007669"/>
    <property type="project" value="InterPro"/>
</dbReference>
<keyword evidence="6 10" id="KW-1133">Transmembrane helix</keyword>
<evidence type="ECO:0000259" key="12">
    <source>
        <dbReference type="Pfam" id="PF23259"/>
    </source>
</evidence>
<feature type="transmembrane region" description="Helical" evidence="10">
    <location>
        <begin position="73"/>
        <end position="90"/>
    </location>
</feature>
<dbReference type="Pfam" id="PF23259">
    <property type="entry name" value="CHX17_C"/>
    <property type="match status" value="1"/>
</dbReference>
<reference evidence="13" key="2">
    <citation type="journal article" date="2006" name="Mol. Genet. Genomics">
        <title>Genomic analysis of the rhg1 locus: candidate genes that underlie soybean resistance to the cyst nematode.</title>
        <authorList>
            <person name="Ruben E."/>
            <person name="Jamai A."/>
            <person name="Afzal J."/>
            <person name="Njiti V.N."/>
            <person name="Triwitayakorn K."/>
            <person name="Iqbal M.J."/>
            <person name="Yaegashi S."/>
            <person name="Bashir R."/>
            <person name="Kazi S."/>
            <person name="Arelli P."/>
            <person name="Town C.D."/>
            <person name="Ishihara H."/>
            <person name="Meksem K."/>
            <person name="Lightfoot D.A."/>
        </authorList>
    </citation>
    <scope>NUCLEOTIDE SEQUENCE</scope>
    <source>
        <tissue evidence="13">Leaves</tissue>
    </source>
</reference>
<dbReference type="InterPro" id="IPR050794">
    <property type="entry name" value="CPA2_transporter"/>
</dbReference>
<feature type="transmembrane region" description="Helical" evidence="10">
    <location>
        <begin position="351"/>
        <end position="368"/>
    </location>
</feature>
<evidence type="ECO:0000256" key="3">
    <source>
        <dbReference type="ARBA" id="ARBA00022538"/>
    </source>
</evidence>
<evidence type="ECO:0000256" key="2">
    <source>
        <dbReference type="ARBA" id="ARBA00022448"/>
    </source>
</evidence>
<feature type="transmembrane region" description="Helical" evidence="10">
    <location>
        <begin position="110"/>
        <end position="129"/>
    </location>
</feature>
<keyword evidence="5" id="KW-0630">Potassium</keyword>
<dbReference type="GO" id="GO:0016020">
    <property type="term" value="C:membrane"/>
    <property type="evidence" value="ECO:0007669"/>
    <property type="project" value="UniProtKB-SubCell"/>
</dbReference>
<dbReference type="GO" id="GO:0006813">
    <property type="term" value="P:potassium ion transport"/>
    <property type="evidence" value="ECO:0007669"/>
    <property type="project" value="UniProtKB-KW"/>
</dbReference>
<gene>
    <name evidence="13" type="primary">Glyma18g02700.1</name>
</gene>
<feature type="transmembrane region" description="Helical" evidence="10">
    <location>
        <begin position="141"/>
        <end position="161"/>
    </location>
</feature>
<dbReference type="InterPro" id="IPR038770">
    <property type="entry name" value="Na+/solute_symporter_sf"/>
</dbReference>
<organism evidence="13">
    <name type="scientific">Glycine max</name>
    <name type="common">Soybean</name>
    <name type="synonym">Glycine hispida</name>
    <dbReference type="NCBI Taxonomy" id="3847"/>
    <lineage>
        <taxon>Eukaryota</taxon>
        <taxon>Viridiplantae</taxon>
        <taxon>Streptophyta</taxon>
        <taxon>Embryophyta</taxon>
        <taxon>Tracheophyta</taxon>
        <taxon>Spermatophyta</taxon>
        <taxon>Magnoliopsida</taxon>
        <taxon>eudicotyledons</taxon>
        <taxon>Gunneridae</taxon>
        <taxon>Pentapetalae</taxon>
        <taxon>rosids</taxon>
        <taxon>fabids</taxon>
        <taxon>Fabales</taxon>
        <taxon>Fabaceae</taxon>
        <taxon>Papilionoideae</taxon>
        <taxon>50 kb inversion clade</taxon>
        <taxon>NPAAA clade</taxon>
        <taxon>indigoferoid/millettioid clade</taxon>
        <taxon>Phaseoleae</taxon>
        <taxon>Glycine</taxon>
        <taxon>Glycine subgen. Soja</taxon>
    </lineage>
</organism>
<evidence type="ECO:0000256" key="8">
    <source>
        <dbReference type="ARBA" id="ARBA00023136"/>
    </source>
</evidence>
<feature type="transmembrane region" description="Helical" evidence="10">
    <location>
        <begin position="42"/>
        <end position="61"/>
    </location>
</feature>
<reference evidence="13" key="1">
    <citation type="journal article" date="2005" name="Genome">
        <title>Genomic analysis of a region encompassing QRfs1 and QRfs2: genes that underlie soybean resistance to sudden death syndrome.</title>
        <authorList>
            <person name="Triwitayakorn K."/>
            <person name="Njiti V.N."/>
            <person name="Iqbal M.J."/>
            <person name="Yaegashi S."/>
            <person name="Town C."/>
            <person name="Lightfoot D.A."/>
        </authorList>
    </citation>
    <scope>NUCLEOTIDE SEQUENCE</scope>
    <source>
        <tissue evidence="13">Leaves</tissue>
    </source>
</reference>
<evidence type="ECO:0000313" key="13">
    <source>
        <dbReference type="EMBL" id="AET79250.1"/>
    </source>
</evidence>
<evidence type="ECO:0000256" key="10">
    <source>
        <dbReference type="SAM" id="Phobius"/>
    </source>
</evidence>
<evidence type="ECO:0000256" key="1">
    <source>
        <dbReference type="ARBA" id="ARBA00004141"/>
    </source>
</evidence>
<evidence type="ECO:0000256" key="6">
    <source>
        <dbReference type="ARBA" id="ARBA00022989"/>
    </source>
</evidence>
<evidence type="ECO:0000256" key="9">
    <source>
        <dbReference type="ARBA" id="ARBA00038341"/>
    </source>
</evidence>
<feature type="transmembrane region" description="Helical" evidence="10">
    <location>
        <begin position="273"/>
        <end position="302"/>
    </location>
</feature>
<keyword evidence="4 10" id="KW-0812">Transmembrane</keyword>
<reference evidence="13" key="4">
    <citation type="journal article" date="2012" name="BMC Genomics">
        <title>The receptor like kinase at Rhg1-a/Rfs2 caused pleiotropic resistance to sudden death syndrome and soybean cyst nematode as a transgene by altering signaling responses.</title>
        <authorList>
            <person name="Srour A."/>
            <person name="Afzal A.J."/>
            <person name="Blahut-Beatty L."/>
            <person name="Hemmati N."/>
            <person name="Simmonds D.H."/>
            <person name="Li W."/>
            <person name="Liu M."/>
            <person name="Town C.D."/>
            <person name="Sharma H."/>
            <person name="Arelli P."/>
            <person name="Lightfoot D.A."/>
        </authorList>
    </citation>
    <scope>NUCLEOTIDE SEQUENCE</scope>
    <source>
        <tissue evidence="13">Leaves</tissue>
    </source>
</reference>
<dbReference type="AlphaFoldDB" id="G8HKS2"/>
<proteinExistence type="inferred from homology"/>
<evidence type="ECO:0000256" key="5">
    <source>
        <dbReference type="ARBA" id="ARBA00022958"/>
    </source>
</evidence>